<evidence type="ECO:0000313" key="6">
    <source>
        <dbReference type="Proteomes" id="UP000024635"/>
    </source>
</evidence>
<sequence>MNFDDVVLGSLGLENEGTFDTWQLLSAIREKNITLGVQYVKGEVEGFQFERHRTRAEPHAMEDHEVADQEKLRSQRITGVFVRPQMSDTSARPIRTHLIVNAAGPWAGKVAELAGIGKGDGLLAVPVPIRPRRRTNFVIHAPDVPVDMPSLVEPCGVHCRQIDVGNNFVVGRIPPKEEDNDERESLEVDYDEFYEKIWPVLVRRVPGFQSAKIKSAWCGFQDVNTFDSAPVIGEHPLYQNLFMMCGFGGRGAMHSLAAGRAFAERLYEGAYVNINLRKFDMRRIVKMDRLQEAFAT</sequence>
<dbReference type="Gene3D" id="3.50.50.60">
    <property type="entry name" value="FAD/NAD(P)-binding domain"/>
    <property type="match status" value="1"/>
</dbReference>
<dbReference type="Gene3D" id="3.30.9.10">
    <property type="entry name" value="D-Amino Acid Oxidase, subunit A, domain 2"/>
    <property type="match status" value="1"/>
</dbReference>
<keyword evidence="1" id="KW-0560">Oxidoreductase</keyword>
<organism evidence="5 6">
    <name type="scientific">Ancylostoma ceylanicum</name>
    <dbReference type="NCBI Taxonomy" id="53326"/>
    <lineage>
        <taxon>Eukaryota</taxon>
        <taxon>Metazoa</taxon>
        <taxon>Ecdysozoa</taxon>
        <taxon>Nematoda</taxon>
        <taxon>Chromadorea</taxon>
        <taxon>Rhabditida</taxon>
        <taxon>Rhabditina</taxon>
        <taxon>Rhabditomorpha</taxon>
        <taxon>Strongyloidea</taxon>
        <taxon>Ancylostomatidae</taxon>
        <taxon>Ancylostomatinae</taxon>
        <taxon>Ancylostoma</taxon>
    </lineage>
</organism>
<dbReference type="Proteomes" id="UP000024635">
    <property type="component" value="Unassembled WGS sequence"/>
</dbReference>
<dbReference type="SUPFAM" id="SSF51905">
    <property type="entry name" value="FAD/NAD(P)-binding domain"/>
    <property type="match status" value="1"/>
</dbReference>
<dbReference type="PANTHER" id="PTHR13847:SF287">
    <property type="entry name" value="FAD-DEPENDENT OXIDOREDUCTASE DOMAIN-CONTAINING PROTEIN 1"/>
    <property type="match status" value="1"/>
</dbReference>
<evidence type="ECO:0000313" key="5">
    <source>
        <dbReference type="EMBL" id="EYC08784.1"/>
    </source>
</evidence>
<evidence type="ECO:0000256" key="1">
    <source>
        <dbReference type="ARBA" id="ARBA00023002"/>
    </source>
</evidence>
<evidence type="ECO:0000256" key="2">
    <source>
        <dbReference type="ARBA" id="ARBA00039785"/>
    </source>
</evidence>
<dbReference type="InterPro" id="IPR036188">
    <property type="entry name" value="FAD/NAD-bd_sf"/>
</dbReference>
<accession>A0A016U0D0</accession>
<feature type="domain" description="FAD dependent oxidoreductase" evidence="4">
    <location>
        <begin position="8"/>
        <end position="265"/>
    </location>
</feature>
<dbReference type="OrthoDB" id="5846527at2759"/>
<protein>
    <recommendedName>
        <fullName evidence="2">FAD-dependent oxidoreductase domain-containing protein 1</fullName>
    </recommendedName>
</protein>
<reference evidence="6" key="1">
    <citation type="journal article" date="2015" name="Nat. Genet.">
        <title>The genome and transcriptome of the zoonotic hookworm Ancylostoma ceylanicum identify infection-specific gene families.</title>
        <authorList>
            <person name="Schwarz E.M."/>
            <person name="Hu Y."/>
            <person name="Antoshechkin I."/>
            <person name="Miller M.M."/>
            <person name="Sternberg P.W."/>
            <person name="Aroian R.V."/>
        </authorList>
    </citation>
    <scope>NUCLEOTIDE SEQUENCE</scope>
    <source>
        <strain evidence="6">HY135</strain>
    </source>
</reference>
<comment type="caution">
    <text evidence="5">The sequence shown here is derived from an EMBL/GenBank/DDBJ whole genome shotgun (WGS) entry which is preliminary data.</text>
</comment>
<dbReference type="GO" id="GO:0032981">
    <property type="term" value="P:mitochondrial respiratory chain complex I assembly"/>
    <property type="evidence" value="ECO:0007669"/>
    <property type="project" value="TreeGrafter"/>
</dbReference>
<dbReference type="GO" id="GO:0016491">
    <property type="term" value="F:oxidoreductase activity"/>
    <property type="evidence" value="ECO:0007669"/>
    <property type="project" value="UniProtKB-KW"/>
</dbReference>
<dbReference type="EMBL" id="JARK01001400">
    <property type="protein sequence ID" value="EYC08784.1"/>
    <property type="molecule type" value="Genomic_DNA"/>
</dbReference>
<dbReference type="InterPro" id="IPR006076">
    <property type="entry name" value="FAD-dep_OxRdtase"/>
</dbReference>
<dbReference type="Pfam" id="PF01266">
    <property type="entry name" value="DAO"/>
    <property type="match status" value="1"/>
</dbReference>
<evidence type="ECO:0000256" key="3">
    <source>
        <dbReference type="ARBA" id="ARBA00046185"/>
    </source>
</evidence>
<proteinExistence type="predicted"/>
<evidence type="ECO:0000259" key="4">
    <source>
        <dbReference type="Pfam" id="PF01266"/>
    </source>
</evidence>
<dbReference type="GO" id="GO:0005739">
    <property type="term" value="C:mitochondrion"/>
    <property type="evidence" value="ECO:0007669"/>
    <property type="project" value="GOC"/>
</dbReference>
<comment type="function">
    <text evidence="3">Required for the assembly of the mitochondrial membrane respiratory chain NADH dehydrogenase (Complex I). Involved in mid-late stages of complex I assembly.</text>
</comment>
<gene>
    <name evidence="5" type="primary">Acey_s0064.g3527</name>
    <name evidence="5" type="synonym">Acey-M04B2.4</name>
    <name evidence="5" type="ORF">Y032_0064g3527</name>
</gene>
<dbReference type="PANTHER" id="PTHR13847">
    <property type="entry name" value="SARCOSINE DEHYDROGENASE-RELATED"/>
    <property type="match status" value="1"/>
</dbReference>
<dbReference type="AlphaFoldDB" id="A0A016U0D0"/>
<keyword evidence="6" id="KW-1185">Reference proteome</keyword>
<name>A0A016U0D0_9BILA</name>